<comment type="similarity">
    <text evidence="1">Belongs to the PPR family. PCMP-H subfamily.</text>
</comment>
<dbReference type="NCBIfam" id="TIGR00756">
    <property type="entry name" value="PPR"/>
    <property type="match status" value="6"/>
</dbReference>
<proteinExistence type="inferred from homology"/>
<dbReference type="EMBL" id="JAUHHV010000004">
    <property type="protein sequence ID" value="KAK1428093.1"/>
    <property type="molecule type" value="Genomic_DNA"/>
</dbReference>
<evidence type="ECO:0000256" key="3">
    <source>
        <dbReference type="PROSITE-ProRule" id="PRU00708"/>
    </source>
</evidence>
<dbReference type="InterPro" id="IPR002885">
    <property type="entry name" value="PPR_rpt"/>
</dbReference>
<dbReference type="InterPro" id="IPR032867">
    <property type="entry name" value="DYW_dom"/>
</dbReference>
<feature type="repeat" description="PPR" evidence="3">
    <location>
        <begin position="559"/>
        <end position="589"/>
    </location>
</feature>
<evidence type="ECO:0000259" key="5">
    <source>
        <dbReference type="Pfam" id="PF14432"/>
    </source>
</evidence>
<dbReference type="InterPro" id="IPR046960">
    <property type="entry name" value="PPR_At4g14850-like_plant"/>
</dbReference>
<accession>A0AAD8KUY9</accession>
<reference evidence="6" key="1">
    <citation type="journal article" date="2023" name="bioRxiv">
        <title>Improved chromosome-level genome assembly for marigold (Tagetes erecta).</title>
        <authorList>
            <person name="Jiang F."/>
            <person name="Yuan L."/>
            <person name="Wang S."/>
            <person name="Wang H."/>
            <person name="Xu D."/>
            <person name="Wang A."/>
            <person name="Fan W."/>
        </authorList>
    </citation>
    <scope>NUCLEOTIDE SEQUENCE</scope>
    <source>
        <strain evidence="6">WSJ</strain>
        <tissue evidence="6">Leaf</tissue>
    </source>
</reference>
<dbReference type="GO" id="GO:0003723">
    <property type="term" value="F:RNA binding"/>
    <property type="evidence" value="ECO:0007669"/>
    <property type="project" value="InterPro"/>
</dbReference>
<dbReference type="GO" id="GO:0009451">
    <property type="term" value="P:RNA modification"/>
    <property type="evidence" value="ECO:0007669"/>
    <property type="project" value="InterPro"/>
</dbReference>
<keyword evidence="2" id="KW-0677">Repeat</keyword>
<evidence type="ECO:0000313" key="6">
    <source>
        <dbReference type="EMBL" id="KAK1428093.1"/>
    </source>
</evidence>
<dbReference type="Pfam" id="PF20431">
    <property type="entry name" value="E_motif"/>
    <property type="match status" value="1"/>
</dbReference>
<dbReference type="GO" id="GO:0008270">
    <property type="term" value="F:zinc ion binding"/>
    <property type="evidence" value="ECO:0007669"/>
    <property type="project" value="InterPro"/>
</dbReference>
<dbReference type="Pfam" id="PF14432">
    <property type="entry name" value="DYW_deaminase"/>
    <property type="match status" value="1"/>
</dbReference>
<feature type="repeat" description="PPR" evidence="3">
    <location>
        <begin position="243"/>
        <end position="277"/>
    </location>
</feature>
<evidence type="ECO:0000256" key="4">
    <source>
        <dbReference type="SAM" id="MobiDB-lite"/>
    </source>
</evidence>
<feature type="region of interest" description="Disordered" evidence="4">
    <location>
        <begin position="1"/>
        <end position="51"/>
    </location>
</feature>
<dbReference type="Gene3D" id="1.25.40.10">
    <property type="entry name" value="Tetratricopeptide repeat domain"/>
    <property type="match status" value="6"/>
</dbReference>
<protein>
    <recommendedName>
        <fullName evidence="5">DYW domain-containing protein</fullName>
    </recommendedName>
</protein>
<feature type="repeat" description="PPR" evidence="3">
    <location>
        <begin position="593"/>
        <end position="623"/>
    </location>
</feature>
<dbReference type="AlphaFoldDB" id="A0AAD8KUY9"/>
<dbReference type="Proteomes" id="UP001229421">
    <property type="component" value="Unassembled WGS sequence"/>
</dbReference>
<dbReference type="PANTHER" id="PTHR47926">
    <property type="entry name" value="PENTATRICOPEPTIDE REPEAT-CONTAINING PROTEIN"/>
    <property type="match status" value="1"/>
</dbReference>
<feature type="repeat" description="PPR" evidence="3">
    <location>
        <begin position="142"/>
        <end position="177"/>
    </location>
</feature>
<evidence type="ECO:0000256" key="2">
    <source>
        <dbReference type="ARBA" id="ARBA00022737"/>
    </source>
</evidence>
<dbReference type="Pfam" id="PF13041">
    <property type="entry name" value="PPR_2"/>
    <property type="match status" value="3"/>
</dbReference>
<dbReference type="InterPro" id="IPR011990">
    <property type="entry name" value="TPR-like_helical_dom_sf"/>
</dbReference>
<feature type="repeat" description="PPR" evidence="3">
    <location>
        <begin position="447"/>
        <end position="477"/>
    </location>
</feature>
<dbReference type="FunFam" id="1.25.40.10:FF:000733">
    <property type="entry name" value="Pentatricopeptide repeat-containing protein, chloroplastic"/>
    <property type="match status" value="1"/>
</dbReference>
<feature type="repeat" description="PPR" evidence="3">
    <location>
        <begin position="111"/>
        <end position="141"/>
    </location>
</feature>
<comment type="caution">
    <text evidence="6">The sequence shown here is derived from an EMBL/GenBank/DDBJ whole genome shotgun (WGS) entry which is preliminary data.</text>
</comment>
<sequence length="866" mass="97114">MSVLRISHPLQIHHHHHHQQQQQQHKPINKNPSNQKPTSDSRSWLEQLRSHTRSSNFHEAISVYIDMTTAGHQPDNFAFPAVLKAATEIHDLKLGKQIHGGVIKLGYDASSVTVANTVLNLYGKCGEFNDVVKVFDKMSERDRVSWNTLITSLCRLEEWELALDVFRQMQFHDGIEPNSFTLVSMCVACSKLEALMLGKQVHAYSLRIGDNMSFTNNSLMSMYAKLGRINDSISIFDFFATKNMVSWNTMISSLSQRDSFEEAMRVFRLMILQGMKPDGVTISSVLPACSHLELLDHGKEIHAYVLRNTNLIDNSYVCSALVDMYCNCRRVTSGRRVFDDLVNTSLANWNAMLAGYTQNGFYDEALVLFLEMMEFSGLFPNPTTMASVFPASAHCEAFHDKEGLHGYVLKMGFAKDGYVQNALVDLYSRMGKVDISRNIFDSLEIKDTVSWNTMITGYVVCGCHEHALDLLHKMTQGDETNVENECNGTRKPNSITLMTVLPGCAALAALAKGKEIHAYAIRNMLASDVAVGSALADMYAKCGCLSLARNVFDGMSVRNVITWNVMFMAYGMHGKGDLALSLFKNMVDEVKPNEVTFISLFAACSHSGMVKEGQNLFRRMKDEFGVDPTEDHYGCVVDLLGRAGQLTEAHELIINMPSGLNKVGAWSSLLGACWIHQNVELGEIAAHHLLELEPDVASHYVLLSNIYSSAGLWEKATEVRKNMIRNGVKKEPGCSWIEFDDEVHKFVSGDFSHPQSEQLHGFLETLSERLKHEGYVPDTSCVLHNVNEEEKETLLCGHSERLAIAFGLLNLPPSVPIRVSKNLRVCNDCHSATKFISKVVDREIIVRDVRRFHYFKDGKCSCGDYW</sequence>
<evidence type="ECO:0000256" key="1">
    <source>
        <dbReference type="ARBA" id="ARBA00006643"/>
    </source>
</evidence>
<feature type="compositionally biased region" description="Polar residues" evidence="4">
    <location>
        <begin position="30"/>
        <end position="44"/>
    </location>
</feature>
<feature type="domain" description="DYW" evidence="5">
    <location>
        <begin position="774"/>
        <end position="866"/>
    </location>
</feature>
<dbReference type="Pfam" id="PF01535">
    <property type="entry name" value="PPR"/>
    <property type="match status" value="4"/>
</dbReference>
<dbReference type="FunFam" id="1.25.40.10:FF:001359">
    <property type="entry name" value="Pentatricopeptide repeat-containing protein At3g57430, chloroplastic"/>
    <property type="match status" value="1"/>
</dbReference>
<gene>
    <name evidence="6" type="ORF">QVD17_16921</name>
</gene>
<dbReference type="PROSITE" id="PS51375">
    <property type="entry name" value="PPR"/>
    <property type="match status" value="7"/>
</dbReference>
<dbReference type="PANTHER" id="PTHR47926:SF514">
    <property type="entry name" value="TETRATRICOPEPTIDE-LIKE HELICAL DOMAIN SUPERFAMILY, DYW DOMAIN-CONTAINING PROTEIN"/>
    <property type="match status" value="1"/>
</dbReference>
<evidence type="ECO:0000313" key="7">
    <source>
        <dbReference type="Proteomes" id="UP001229421"/>
    </source>
</evidence>
<name>A0AAD8KUY9_TARER</name>
<dbReference type="FunFam" id="1.25.40.10:FF:002471">
    <property type="entry name" value="Pentatricopeptide repeat-containing protein chloroplastic"/>
    <property type="match status" value="1"/>
</dbReference>
<organism evidence="6 7">
    <name type="scientific">Tagetes erecta</name>
    <name type="common">African marigold</name>
    <dbReference type="NCBI Taxonomy" id="13708"/>
    <lineage>
        <taxon>Eukaryota</taxon>
        <taxon>Viridiplantae</taxon>
        <taxon>Streptophyta</taxon>
        <taxon>Embryophyta</taxon>
        <taxon>Tracheophyta</taxon>
        <taxon>Spermatophyta</taxon>
        <taxon>Magnoliopsida</taxon>
        <taxon>eudicotyledons</taxon>
        <taxon>Gunneridae</taxon>
        <taxon>Pentapetalae</taxon>
        <taxon>asterids</taxon>
        <taxon>campanulids</taxon>
        <taxon>Asterales</taxon>
        <taxon>Asteraceae</taxon>
        <taxon>Asteroideae</taxon>
        <taxon>Heliantheae alliance</taxon>
        <taxon>Tageteae</taxon>
        <taxon>Tagetes</taxon>
    </lineage>
</organism>
<feature type="repeat" description="PPR" evidence="3">
    <location>
        <begin position="345"/>
        <end position="380"/>
    </location>
</feature>
<dbReference type="InterPro" id="IPR046848">
    <property type="entry name" value="E_motif"/>
</dbReference>
<dbReference type="FunFam" id="1.25.40.10:FF:000361">
    <property type="entry name" value="Pentatricopeptide repeat-containing protein chloroplastic"/>
    <property type="match status" value="1"/>
</dbReference>
<keyword evidence="7" id="KW-1185">Reference proteome</keyword>